<evidence type="ECO:0008006" key="3">
    <source>
        <dbReference type="Google" id="ProtNLM"/>
    </source>
</evidence>
<reference evidence="1 2" key="1">
    <citation type="submission" date="2019-01" db="EMBL/GenBank/DDBJ databases">
        <title>Muriicola soli sp. nov., isolated from soil.</title>
        <authorList>
            <person name="Kang H.J."/>
            <person name="Kim S.B."/>
        </authorList>
    </citation>
    <scope>NUCLEOTIDE SEQUENCE [LARGE SCALE GENOMIC DNA]</scope>
    <source>
        <strain evidence="1 2">MMS17-SY002</strain>
    </source>
</reference>
<name>A0A411ECD6_9FLAO</name>
<dbReference type="Gene3D" id="2.120.10.30">
    <property type="entry name" value="TolB, C-terminal domain"/>
    <property type="match status" value="1"/>
</dbReference>
<dbReference type="RefSeq" id="WP_129606452.1">
    <property type="nucleotide sequence ID" value="NZ_CP035544.1"/>
</dbReference>
<dbReference type="InterPro" id="IPR011042">
    <property type="entry name" value="6-blade_b-propeller_TolB-like"/>
</dbReference>
<evidence type="ECO:0000313" key="2">
    <source>
        <dbReference type="Proteomes" id="UP000290889"/>
    </source>
</evidence>
<dbReference type="SUPFAM" id="SSF63825">
    <property type="entry name" value="YWTD domain"/>
    <property type="match status" value="1"/>
</dbReference>
<keyword evidence="2" id="KW-1185">Reference proteome</keyword>
<dbReference type="OrthoDB" id="9790815at2"/>
<accession>A0A411ECD6</accession>
<evidence type="ECO:0000313" key="1">
    <source>
        <dbReference type="EMBL" id="QBA65329.1"/>
    </source>
</evidence>
<dbReference type="AlphaFoldDB" id="A0A411ECD6"/>
<protein>
    <recommendedName>
        <fullName evidence="3">SMP-30/Gluconolactonase/LRE-like region domain-containing protein</fullName>
    </recommendedName>
</protein>
<dbReference type="KEGG" id="mur:EQY75_12790"/>
<dbReference type="EMBL" id="CP035544">
    <property type="protein sequence ID" value="QBA65329.1"/>
    <property type="molecule type" value="Genomic_DNA"/>
</dbReference>
<organism evidence="1 2">
    <name type="scientific">Muriicola soli</name>
    <dbReference type="NCBI Taxonomy" id="2507538"/>
    <lineage>
        <taxon>Bacteria</taxon>
        <taxon>Pseudomonadati</taxon>
        <taxon>Bacteroidota</taxon>
        <taxon>Flavobacteriia</taxon>
        <taxon>Flavobacteriales</taxon>
        <taxon>Flavobacteriaceae</taxon>
        <taxon>Muriicola</taxon>
    </lineage>
</organism>
<dbReference type="Proteomes" id="UP000290889">
    <property type="component" value="Chromosome"/>
</dbReference>
<gene>
    <name evidence="1" type="ORF">EQY75_12790</name>
</gene>
<sequence>MLYVLDQAGKVWKVNPDGEDDKTLFTTLQPGLDNMTFDDDGSLYMTNNDEGWVAEILKSGQARILSPGGIIMPQGLAVMEGSNNQDILYEADLFQLRQFNGTSGQQQNNYKGYLIPVVPEKGLASLILPMNVTADGDDLIITSFFSPGLQVWNPNEGVIENYAAPQIDAPVDATRVQGEIYVNDVGLGGSSG</sequence>
<proteinExistence type="predicted"/>